<reference evidence="2" key="1">
    <citation type="submission" date="2021-01" db="UniProtKB">
        <authorList>
            <consortium name="EnsemblMetazoa"/>
        </authorList>
    </citation>
    <scope>IDENTIFICATION</scope>
</reference>
<organism evidence="2 3">
    <name type="scientific">Clytia hemisphaerica</name>
    <dbReference type="NCBI Taxonomy" id="252671"/>
    <lineage>
        <taxon>Eukaryota</taxon>
        <taxon>Metazoa</taxon>
        <taxon>Cnidaria</taxon>
        <taxon>Hydrozoa</taxon>
        <taxon>Hydroidolina</taxon>
        <taxon>Leptothecata</taxon>
        <taxon>Obeliida</taxon>
        <taxon>Clytiidae</taxon>
        <taxon>Clytia</taxon>
    </lineage>
</organism>
<name>A0A7M5XF86_9CNID</name>
<dbReference type="OrthoDB" id="5986829at2759"/>
<keyword evidence="3" id="KW-1185">Reference proteome</keyword>
<evidence type="ECO:0000256" key="1">
    <source>
        <dbReference type="SAM" id="MobiDB-lite"/>
    </source>
</evidence>
<evidence type="ECO:0000313" key="2">
    <source>
        <dbReference type="EnsemblMetazoa" id="CLYHEMP021475.1"/>
    </source>
</evidence>
<feature type="region of interest" description="Disordered" evidence="1">
    <location>
        <begin position="207"/>
        <end position="226"/>
    </location>
</feature>
<evidence type="ECO:0000313" key="3">
    <source>
        <dbReference type="Proteomes" id="UP000594262"/>
    </source>
</evidence>
<dbReference type="GeneID" id="136817571"/>
<dbReference type="EnsemblMetazoa" id="CLYHEMT021475.1">
    <property type="protein sequence ID" value="CLYHEMP021475.1"/>
    <property type="gene ID" value="CLYHEMG021475"/>
</dbReference>
<dbReference type="RefSeq" id="XP_066929996.1">
    <property type="nucleotide sequence ID" value="XM_067073895.1"/>
</dbReference>
<dbReference type="Proteomes" id="UP000594262">
    <property type="component" value="Unplaced"/>
</dbReference>
<sequence>MDFNVTFFVMSADRERVEKRLRRSQVTVERLSRMFGFTRESLYVTEEYNGTSEFPDAEGSFAFLEETIYKVEGERLHQQAAQPTPAQPAQPADVAEDFGAFRQFNLPPGPSRKRPKSSIVFFLKVFLGKLEGKKIDSKRMQLVRITDENSNVAKITEMVREVFDDESLVLVEANGCPFEDSAVTREFVYWKVSARKVYAVPREELDRRNERANGSNSTSQVDEQRQQQLHMDLTSKISGMELNIQNGIERSTQQLQESISTIRLVGPLKDALRCLYCRGTSRPPVIYGLCCGQVIGCGECHLHYDGETCIHCRSNEFSTIQLRFFDALLEIMHQLNM</sequence>
<feature type="compositionally biased region" description="Polar residues" evidence="1">
    <location>
        <begin position="212"/>
        <end position="226"/>
    </location>
</feature>
<protein>
    <submittedName>
        <fullName evidence="2">Uncharacterized protein</fullName>
    </submittedName>
</protein>
<proteinExistence type="predicted"/>
<accession>A0A7M5XF86</accession>
<dbReference type="AlphaFoldDB" id="A0A7M5XF86"/>